<proteinExistence type="predicted"/>
<keyword evidence="2" id="KW-1185">Reference proteome</keyword>
<protein>
    <submittedName>
        <fullName evidence="1">Uncharacterized protein</fullName>
    </submittedName>
</protein>
<evidence type="ECO:0000313" key="2">
    <source>
        <dbReference type="Proteomes" id="UP000614272"/>
    </source>
</evidence>
<sequence>MAHHPEIPIDTYVKMSRNDLSDLWFDAYGWIACYFAQLEGLSYALIDLLCDAQDKVRFKKLPYQKRMDQARTMICAHFKAQGQMALADEWDAFLCEAKAAAPLRNKILHNPLSINLALGDPLNNPDAGIILTHQPGQPVLKLGAVQEFARSMLELNNRMQDLLLRGQLIPQQSGNNIA</sequence>
<dbReference type="EMBL" id="BMGJ01000009">
    <property type="protein sequence ID" value="GGD68939.1"/>
    <property type="molecule type" value="Genomic_DNA"/>
</dbReference>
<evidence type="ECO:0000313" key="1">
    <source>
        <dbReference type="EMBL" id="GGD68939.1"/>
    </source>
</evidence>
<organism evidence="1 2">
    <name type="scientific">Lacimicrobium alkaliphilum</name>
    <dbReference type="NCBI Taxonomy" id="1526571"/>
    <lineage>
        <taxon>Bacteria</taxon>
        <taxon>Pseudomonadati</taxon>
        <taxon>Pseudomonadota</taxon>
        <taxon>Gammaproteobacteria</taxon>
        <taxon>Alteromonadales</taxon>
        <taxon>Alteromonadaceae</taxon>
        <taxon>Lacimicrobium</taxon>
    </lineage>
</organism>
<reference evidence="2" key="1">
    <citation type="journal article" date="2019" name="Int. J. Syst. Evol. Microbiol.">
        <title>The Global Catalogue of Microorganisms (GCM) 10K type strain sequencing project: providing services to taxonomists for standard genome sequencing and annotation.</title>
        <authorList>
            <consortium name="The Broad Institute Genomics Platform"/>
            <consortium name="The Broad Institute Genome Sequencing Center for Infectious Disease"/>
            <person name="Wu L."/>
            <person name="Ma J."/>
        </authorList>
    </citation>
    <scope>NUCLEOTIDE SEQUENCE [LARGE SCALE GENOMIC DNA]</scope>
    <source>
        <strain evidence="2">CGMCC 1.12923</strain>
    </source>
</reference>
<gene>
    <name evidence="1" type="ORF">GCM10011357_25020</name>
</gene>
<name>A0ABQ1RFN1_9ALTE</name>
<dbReference type="Proteomes" id="UP000614272">
    <property type="component" value="Unassembled WGS sequence"/>
</dbReference>
<comment type="caution">
    <text evidence="1">The sequence shown here is derived from an EMBL/GenBank/DDBJ whole genome shotgun (WGS) entry which is preliminary data.</text>
</comment>
<dbReference type="RefSeq" id="WP_099035018.1">
    <property type="nucleotide sequence ID" value="NZ_BMGJ01000009.1"/>
</dbReference>
<accession>A0ABQ1RFN1</accession>